<keyword evidence="2" id="KW-0812">Transmembrane</keyword>
<accession>A0ABW1T4K6</accession>
<dbReference type="RefSeq" id="WP_386768990.1">
    <property type="nucleotide sequence ID" value="NZ_JBHSTI010000058.1"/>
</dbReference>
<protein>
    <submittedName>
        <fullName evidence="4">TadE/TadG family type IV pilus assembly protein</fullName>
    </submittedName>
</protein>
<feature type="region of interest" description="Disordered" evidence="1">
    <location>
        <begin position="138"/>
        <end position="158"/>
    </location>
</feature>
<name>A0ABW1T4K6_9ACTN</name>
<keyword evidence="2" id="KW-0472">Membrane</keyword>
<organism evidence="4 5">
    <name type="scientific">Longivirga aurantiaca</name>
    <dbReference type="NCBI Taxonomy" id="1837743"/>
    <lineage>
        <taxon>Bacteria</taxon>
        <taxon>Bacillati</taxon>
        <taxon>Actinomycetota</taxon>
        <taxon>Actinomycetes</taxon>
        <taxon>Sporichthyales</taxon>
        <taxon>Sporichthyaceae</taxon>
        <taxon>Longivirga</taxon>
    </lineage>
</organism>
<feature type="compositionally biased region" description="Polar residues" evidence="1">
    <location>
        <begin position="141"/>
        <end position="151"/>
    </location>
</feature>
<evidence type="ECO:0000313" key="5">
    <source>
        <dbReference type="Proteomes" id="UP001596138"/>
    </source>
</evidence>
<comment type="caution">
    <text evidence="4">The sequence shown here is derived from an EMBL/GenBank/DDBJ whole genome shotgun (WGS) entry which is preliminary data.</text>
</comment>
<proteinExistence type="predicted"/>
<dbReference type="Proteomes" id="UP001596138">
    <property type="component" value="Unassembled WGS sequence"/>
</dbReference>
<gene>
    <name evidence="4" type="ORF">ACFQGU_17525</name>
</gene>
<feature type="domain" description="TadE-like" evidence="3">
    <location>
        <begin position="25"/>
        <end position="67"/>
    </location>
</feature>
<evidence type="ECO:0000313" key="4">
    <source>
        <dbReference type="EMBL" id="MFC6239676.1"/>
    </source>
</evidence>
<evidence type="ECO:0000259" key="3">
    <source>
        <dbReference type="Pfam" id="PF07811"/>
    </source>
</evidence>
<feature type="transmembrane region" description="Helical" evidence="2">
    <location>
        <begin position="33"/>
        <end position="53"/>
    </location>
</feature>
<sequence>MTGRRPGQRRAADHALGAARRADAGSVTLELSILAPAVLVLLALVVVAGRLSIAHQAVDHAAQTAARAATLARDPAAATSTATSAARRELDTGDLHCATVRVTVDTSGFAVPVGRPASVTATVTCTVSLSGLAVPGMPGSRQVTATATSPLDTYRGRS</sequence>
<dbReference type="InterPro" id="IPR012495">
    <property type="entry name" value="TadE-like_dom"/>
</dbReference>
<dbReference type="EMBL" id="JBHSTI010000058">
    <property type="protein sequence ID" value="MFC6239676.1"/>
    <property type="molecule type" value="Genomic_DNA"/>
</dbReference>
<evidence type="ECO:0000256" key="2">
    <source>
        <dbReference type="SAM" id="Phobius"/>
    </source>
</evidence>
<dbReference type="Pfam" id="PF07811">
    <property type="entry name" value="TadE"/>
    <property type="match status" value="1"/>
</dbReference>
<keyword evidence="5" id="KW-1185">Reference proteome</keyword>
<evidence type="ECO:0000256" key="1">
    <source>
        <dbReference type="SAM" id="MobiDB-lite"/>
    </source>
</evidence>
<keyword evidence="2" id="KW-1133">Transmembrane helix</keyword>
<reference evidence="5" key="1">
    <citation type="journal article" date="2019" name="Int. J. Syst. Evol. Microbiol.">
        <title>The Global Catalogue of Microorganisms (GCM) 10K type strain sequencing project: providing services to taxonomists for standard genome sequencing and annotation.</title>
        <authorList>
            <consortium name="The Broad Institute Genomics Platform"/>
            <consortium name="The Broad Institute Genome Sequencing Center for Infectious Disease"/>
            <person name="Wu L."/>
            <person name="Ma J."/>
        </authorList>
    </citation>
    <scope>NUCLEOTIDE SEQUENCE [LARGE SCALE GENOMIC DNA]</scope>
    <source>
        <strain evidence="5">CGMCC 4.7317</strain>
    </source>
</reference>